<proteinExistence type="inferred from homology"/>
<dbReference type="Gene3D" id="2.40.420.20">
    <property type="match status" value="1"/>
</dbReference>
<dbReference type="GO" id="GO:0030313">
    <property type="term" value="C:cell envelope"/>
    <property type="evidence" value="ECO:0007669"/>
    <property type="project" value="TreeGrafter"/>
</dbReference>
<dbReference type="KEGG" id="scn:Solca_4395"/>
<keyword evidence="7" id="KW-1185">Reference proteome</keyword>
<dbReference type="HOGENOM" id="CLU_018816_13_3_10"/>
<dbReference type="FunFam" id="2.40.30.170:FF:000010">
    <property type="entry name" value="Efflux RND transporter periplasmic adaptor subunit"/>
    <property type="match status" value="1"/>
</dbReference>
<dbReference type="Gene3D" id="2.40.50.100">
    <property type="match status" value="1"/>
</dbReference>
<dbReference type="InterPro" id="IPR058627">
    <property type="entry name" value="MdtA-like_C"/>
</dbReference>
<evidence type="ECO:0000259" key="4">
    <source>
        <dbReference type="Pfam" id="PF25967"/>
    </source>
</evidence>
<dbReference type="Gene3D" id="2.40.30.170">
    <property type="match status" value="1"/>
</dbReference>
<feature type="domain" description="CusB-like beta-barrel" evidence="3">
    <location>
        <begin position="219"/>
        <end position="294"/>
    </location>
</feature>
<dbReference type="RefSeq" id="WP_014682607.1">
    <property type="nucleotide sequence ID" value="NC_017770.1"/>
</dbReference>
<organism evidence="6 7">
    <name type="scientific">Solitalea canadensis (strain ATCC 29591 / DSM 3403 / JCM 21819 / LMG 8368 / NBRC 15130 / NCIMB 12057 / USAM 9D)</name>
    <name type="common">Flexibacter canadensis</name>
    <dbReference type="NCBI Taxonomy" id="929556"/>
    <lineage>
        <taxon>Bacteria</taxon>
        <taxon>Pseudomonadati</taxon>
        <taxon>Bacteroidota</taxon>
        <taxon>Sphingobacteriia</taxon>
        <taxon>Sphingobacteriales</taxon>
        <taxon>Sphingobacteriaceae</taxon>
        <taxon>Solitalea</taxon>
    </lineage>
</organism>
<dbReference type="PANTHER" id="PTHR30097:SF4">
    <property type="entry name" value="SLR6042 PROTEIN"/>
    <property type="match status" value="1"/>
</dbReference>
<dbReference type="PROSITE" id="PS51257">
    <property type="entry name" value="PROKAR_LIPOPROTEIN"/>
    <property type="match status" value="1"/>
</dbReference>
<dbReference type="GO" id="GO:0016020">
    <property type="term" value="C:membrane"/>
    <property type="evidence" value="ECO:0007669"/>
    <property type="project" value="InterPro"/>
</dbReference>
<dbReference type="NCBIfam" id="TIGR01730">
    <property type="entry name" value="RND_mfp"/>
    <property type="match status" value="1"/>
</dbReference>
<dbReference type="Proteomes" id="UP000007590">
    <property type="component" value="Chromosome"/>
</dbReference>
<dbReference type="Pfam" id="PF25967">
    <property type="entry name" value="RND-MFP_C"/>
    <property type="match status" value="1"/>
</dbReference>
<gene>
    <name evidence="6" type="ordered locus">Solca_4395</name>
</gene>
<dbReference type="Pfam" id="PF25954">
    <property type="entry name" value="Beta-barrel_RND_2"/>
    <property type="match status" value="1"/>
</dbReference>
<dbReference type="Pfam" id="PF25973">
    <property type="entry name" value="BSH_CzcB"/>
    <property type="match status" value="1"/>
</dbReference>
<dbReference type="PANTHER" id="PTHR30097">
    <property type="entry name" value="CATION EFFLUX SYSTEM PROTEIN CUSB"/>
    <property type="match status" value="1"/>
</dbReference>
<reference evidence="6" key="1">
    <citation type="submission" date="2012-02" db="EMBL/GenBank/DDBJ databases">
        <title>The complete genome of Solitalea canadensis DSM 3403.</title>
        <authorList>
            <consortium name="US DOE Joint Genome Institute (JGI-PGF)"/>
            <person name="Lucas S."/>
            <person name="Copeland A."/>
            <person name="Lapidus A."/>
            <person name="Glavina del Rio T."/>
            <person name="Dalin E."/>
            <person name="Tice H."/>
            <person name="Bruce D."/>
            <person name="Goodwin L."/>
            <person name="Pitluck S."/>
            <person name="Peters L."/>
            <person name="Ovchinnikova G."/>
            <person name="Lu M."/>
            <person name="Kyrpides N."/>
            <person name="Mavromatis K."/>
            <person name="Ivanova N."/>
            <person name="Brettin T."/>
            <person name="Detter J.C."/>
            <person name="Han C."/>
            <person name="Larimer F."/>
            <person name="Land M."/>
            <person name="Hauser L."/>
            <person name="Markowitz V."/>
            <person name="Cheng J.-F."/>
            <person name="Hugenholtz P."/>
            <person name="Woyke T."/>
            <person name="Wu D."/>
            <person name="Spring S."/>
            <person name="Schroeder M."/>
            <person name="Kopitz M."/>
            <person name="Brambilla E."/>
            <person name="Klenk H.-P."/>
            <person name="Eisen J.A."/>
        </authorList>
    </citation>
    <scope>NUCLEOTIDE SEQUENCE</scope>
    <source>
        <strain evidence="6">DSM 3403</strain>
    </source>
</reference>
<feature type="domain" description="Multidrug resistance protein MdtA-like C-terminal permuted SH3" evidence="4">
    <location>
        <begin position="313"/>
        <end position="357"/>
    </location>
</feature>
<dbReference type="AlphaFoldDB" id="H8KN52"/>
<dbReference type="EMBL" id="CP003349">
    <property type="protein sequence ID" value="AFD09385.1"/>
    <property type="molecule type" value="Genomic_DNA"/>
</dbReference>
<dbReference type="InterPro" id="IPR051909">
    <property type="entry name" value="MFP_Cation_Efflux"/>
</dbReference>
<feature type="domain" description="CzcB-like barrel-sandwich hybrid" evidence="5">
    <location>
        <begin position="75"/>
        <end position="215"/>
    </location>
</feature>
<evidence type="ECO:0000259" key="5">
    <source>
        <dbReference type="Pfam" id="PF25973"/>
    </source>
</evidence>
<comment type="similarity">
    <text evidence="1">Belongs to the membrane fusion protein (MFP) (TC 8.A.1) family.</text>
</comment>
<accession>H8KN52</accession>
<dbReference type="eggNOG" id="COG0845">
    <property type="taxonomic scope" value="Bacteria"/>
</dbReference>
<dbReference type="STRING" id="929556.Solca_4395"/>
<dbReference type="InterPro" id="IPR058647">
    <property type="entry name" value="BSH_CzcB-like"/>
</dbReference>
<sequence>MHLIRNCFHPVLIGSGMMILLFVGCSNDQPKAIKEEKFIVTDTLLSSLLIDTVKSSNSTSEITLTGKIVPDEDKMVKIYPMVSGLVQDVHVHSGDVVGKGQLLATMRSAEVAGYAKEAISSEAELKTSLREMQVTEDLYNSGMASQRDLEVAKANYEKAKAEDRRSKAVLHINPSKGDLNYMVKSPISGFVIEKKVTNNMQVRTDNAENMFAIADLSSMWALVNVYESDISKVKAGDNVKITTLSYPDKVFSGKIDKVYNTIDPENKVVKARVKINNPDLILKPEMFANVEISSVGDDTMPVIDTQCLIFDNNQYYVLVIEGKEKVKIKPVTIARKTENKAYIRSGVKSGDHLIASRQVFIYESLK</sequence>
<evidence type="ECO:0000313" key="6">
    <source>
        <dbReference type="EMBL" id="AFD09385.1"/>
    </source>
</evidence>
<dbReference type="GO" id="GO:0060003">
    <property type="term" value="P:copper ion export"/>
    <property type="evidence" value="ECO:0007669"/>
    <property type="project" value="TreeGrafter"/>
</dbReference>
<dbReference type="InterPro" id="IPR006143">
    <property type="entry name" value="RND_pump_MFP"/>
</dbReference>
<name>H8KN52_SOLCM</name>
<keyword evidence="2" id="KW-0813">Transport</keyword>
<dbReference type="GO" id="GO:0022857">
    <property type="term" value="F:transmembrane transporter activity"/>
    <property type="evidence" value="ECO:0007669"/>
    <property type="project" value="InterPro"/>
</dbReference>
<evidence type="ECO:0000313" key="7">
    <source>
        <dbReference type="Proteomes" id="UP000007590"/>
    </source>
</evidence>
<protein>
    <submittedName>
        <fullName evidence="6">RND family efflux transporter, MFP subunit</fullName>
    </submittedName>
</protein>
<dbReference type="GO" id="GO:0015679">
    <property type="term" value="P:plasma membrane copper ion transport"/>
    <property type="evidence" value="ECO:0007669"/>
    <property type="project" value="TreeGrafter"/>
</dbReference>
<evidence type="ECO:0000259" key="3">
    <source>
        <dbReference type="Pfam" id="PF25954"/>
    </source>
</evidence>
<dbReference type="OrthoDB" id="9806939at2"/>
<dbReference type="InterPro" id="IPR058792">
    <property type="entry name" value="Beta-barrel_RND_2"/>
</dbReference>
<evidence type="ECO:0000256" key="2">
    <source>
        <dbReference type="ARBA" id="ARBA00022448"/>
    </source>
</evidence>
<dbReference type="SUPFAM" id="SSF111369">
    <property type="entry name" value="HlyD-like secretion proteins"/>
    <property type="match status" value="1"/>
</dbReference>
<evidence type="ECO:0000256" key="1">
    <source>
        <dbReference type="ARBA" id="ARBA00009477"/>
    </source>
</evidence>